<proteinExistence type="predicted"/>
<keyword evidence="1" id="KW-0175">Coiled coil</keyword>
<dbReference type="Proteomes" id="UP000037460">
    <property type="component" value="Unassembled WGS sequence"/>
</dbReference>
<evidence type="ECO:0000313" key="4">
    <source>
        <dbReference type="Proteomes" id="UP000037460"/>
    </source>
</evidence>
<protein>
    <submittedName>
        <fullName evidence="3">Uncharacterized protein</fullName>
    </submittedName>
</protein>
<gene>
    <name evidence="3" type="ORF">Ctob_003199</name>
</gene>
<name>A0A0M0JQ80_9EUKA</name>
<organism evidence="3 4">
    <name type="scientific">Chrysochromulina tobinii</name>
    <dbReference type="NCBI Taxonomy" id="1460289"/>
    <lineage>
        <taxon>Eukaryota</taxon>
        <taxon>Haptista</taxon>
        <taxon>Haptophyta</taxon>
        <taxon>Prymnesiophyceae</taxon>
        <taxon>Prymnesiales</taxon>
        <taxon>Chrysochromulinaceae</taxon>
        <taxon>Chrysochromulina</taxon>
    </lineage>
</organism>
<dbReference type="AlphaFoldDB" id="A0A0M0JQ80"/>
<sequence length="254" mass="28736">MSEWLDSAKEHAEQLVREKKVGYVDEAPLRASEARAMKPEEDLNLKVAQLAEEKRKLEAEKTHAQEAEDELFKMHDQLLHAKEELKHEKTERVKEREAAAALLKRTIDEWTVKLEHERAERAKEKELSHFMVSRQKALPCTPVDGAGGASAHESETESEGWVEEPSAFDAEPDVEIVRLHGLCARPELNGVYGIITGAKRADGRYPVKLYPEDRSVLVRACNLTMVGGYDDDYSYSHDEDSESDDSGDDHPLQM</sequence>
<feature type="region of interest" description="Disordered" evidence="2">
    <location>
        <begin position="232"/>
        <end position="254"/>
    </location>
</feature>
<accession>A0A0M0JQ80</accession>
<keyword evidence="4" id="KW-1185">Reference proteome</keyword>
<dbReference type="EMBL" id="JWZX01002572">
    <property type="protein sequence ID" value="KOO28408.1"/>
    <property type="molecule type" value="Genomic_DNA"/>
</dbReference>
<feature type="coiled-coil region" evidence="1">
    <location>
        <begin position="40"/>
        <end position="84"/>
    </location>
</feature>
<reference evidence="4" key="1">
    <citation type="journal article" date="2015" name="PLoS Genet.">
        <title>Genome Sequence and Transcriptome Analyses of Chrysochromulina tobin: Metabolic Tools for Enhanced Algal Fitness in the Prominent Order Prymnesiales (Haptophyceae).</title>
        <authorList>
            <person name="Hovde B.T."/>
            <person name="Deodato C.R."/>
            <person name="Hunsperger H.M."/>
            <person name="Ryken S.A."/>
            <person name="Yost W."/>
            <person name="Jha R.K."/>
            <person name="Patterson J."/>
            <person name="Monnat R.J. Jr."/>
            <person name="Barlow S.B."/>
            <person name="Starkenburg S.R."/>
            <person name="Cattolico R.A."/>
        </authorList>
    </citation>
    <scope>NUCLEOTIDE SEQUENCE</scope>
    <source>
        <strain evidence="4">CCMP291</strain>
    </source>
</reference>
<feature type="region of interest" description="Disordered" evidence="2">
    <location>
        <begin position="141"/>
        <end position="166"/>
    </location>
</feature>
<evidence type="ECO:0000256" key="1">
    <source>
        <dbReference type="SAM" id="Coils"/>
    </source>
</evidence>
<comment type="caution">
    <text evidence="3">The sequence shown here is derived from an EMBL/GenBank/DDBJ whole genome shotgun (WGS) entry which is preliminary data.</text>
</comment>
<evidence type="ECO:0000313" key="3">
    <source>
        <dbReference type="EMBL" id="KOO28408.1"/>
    </source>
</evidence>
<evidence type="ECO:0000256" key="2">
    <source>
        <dbReference type="SAM" id="MobiDB-lite"/>
    </source>
</evidence>
<feature type="compositionally biased region" description="Acidic residues" evidence="2">
    <location>
        <begin position="232"/>
        <end position="247"/>
    </location>
</feature>